<dbReference type="PROSITE" id="PS50943">
    <property type="entry name" value="HTH_CROC1"/>
    <property type="match status" value="1"/>
</dbReference>
<dbReference type="CDD" id="cd00093">
    <property type="entry name" value="HTH_XRE"/>
    <property type="match status" value="1"/>
</dbReference>
<feature type="domain" description="HTH cro/C1-type" evidence="1">
    <location>
        <begin position="33"/>
        <end position="88"/>
    </location>
</feature>
<organism evidence="2 3">
    <name type="scientific">Modicisalibacter luteus</name>
    <dbReference type="NCBI Taxonomy" id="453962"/>
    <lineage>
        <taxon>Bacteria</taxon>
        <taxon>Pseudomonadati</taxon>
        <taxon>Pseudomonadota</taxon>
        <taxon>Gammaproteobacteria</taxon>
        <taxon>Oceanospirillales</taxon>
        <taxon>Halomonadaceae</taxon>
        <taxon>Modicisalibacter</taxon>
    </lineage>
</organism>
<gene>
    <name evidence="2" type="ORF">ACFOEI_16210</name>
</gene>
<dbReference type="Proteomes" id="UP001595640">
    <property type="component" value="Unassembled WGS sequence"/>
</dbReference>
<dbReference type="InterPro" id="IPR001387">
    <property type="entry name" value="Cro/C1-type_HTH"/>
</dbReference>
<protein>
    <submittedName>
        <fullName evidence="2">Helix-turn-helix transcriptional regulator</fullName>
    </submittedName>
</protein>
<dbReference type="EMBL" id="JBHRUH010000031">
    <property type="protein sequence ID" value="MFC3293600.1"/>
    <property type="molecule type" value="Genomic_DNA"/>
</dbReference>
<reference evidence="3" key="1">
    <citation type="journal article" date="2019" name="Int. J. Syst. Evol. Microbiol.">
        <title>The Global Catalogue of Microorganisms (GCM) 10K type strain sequencing project: providing services to taxonomists for standard genome sequencing and annotation.</title>
        <authorList>
            <consortium name="The Broad Institute Genomics Platform"/>
            <consortium name="The Broad Institute Genome Sequencing Center for Infectious Disease"/>
            <person name="Wu L."/>
            <person name="Ma J."/>
        </authorList>
    </citation>
    <scope>NUCLEOTIDE SEQUENCE [LARGE SCALE GENOMIC DNA]</scope>
    <source>
        <strain evidence="3">KCTC 12847</strain>
    </source>
</reference>
<dbReference type="SUPFAM" id="SSF47413">
    <property type="entry name" value="lambda repressor-like DNA-binding domains"/>
    <property type="match status" value="1"/>
</dbReference>
<comment type="caution">
    <text evidence="2">The sequence shown here is derived from an EMBL/GenBank/DDBJ whole genome shotgun (WGS) entry which is preliminary data.</text>
</comment>
<name>A0ABV7M5P6_9GAMM</name>
<evidence type="ECO:0000259" key="1">
    <source>
        <dbReference type="PROSITE" id="PS50943"/>
    </source>
</evidence>
<proteinExistence type="predicted"/>
<dbReference type="RefSeq" id="WP_019017869.1">
    <property type="nucleotide sequence ID" value="NZ_BMXD01000001.1"/>
</dbReference>
<keyword evidence="3" id="KW-1185">Reference proteome</keyword>
<dbReference type="Gene3D" id="1.10.260.40">
    <property type="entry name" value="lambda repressor-like DNA-binding domains"/>
    <property type="match status" value="1"/>
</dbReference>
<evidence type="ECO:0000313" key="2">
    <source>
        <dbReference type="EMBL" id="MFC3293600.1"/>
    </source>
</evidence>
<sequence>MKMKQRSPAEREALLLELLDQMLRDEISAGSLLRKLRREVLGMSQTQFASLVSVSRRTLSDIETDKGSQSLALLNRVFRPFGLKVGLLPRHSQLMQQLMEKQMKA</sequence>
<accession>A0ABV7M5P6</accession>
<evidence type="ECO:0000313" key="3">
    <source>
        <dbReference type="Proteomes" id="UP001595640"/>
    </source>
</evidence>
<dbReference type="SMART" id="SM00530">
    <property type="entry name" value="HTH_XRE"/>
    <property type="match status" value="1"/>
</dbReference>
<dbReference type="InterPro" id="IPR010982">
    <property type="entry name" value="Lambda_DNA-bd_dom_sf"/>
</dbReference>
<dbReference type="Pfam" id="PF01381">
    <property type="entry name" value="HTH_3"/>
    <property type="match status" value="1"/>
</dbReference>